<keyword evidence="2" id="KW-1185">Reference proteome</keyword>
<dbReference type="Proteomes" id="UP001064048">
    <property type="component" value="Chromosome 13"/>
</dbReference>
<sequence length="1283" mass="147838">MVIAWGQFMDHDYTLTGTPLDPINRNDPEECCKRPPHLKHPYCNEIRIPDDDYFYRLFGVKCIDFVRGFPSPRPGCRLGSRVPFNTLTGAIDGNTVYGVTEKFARKLRTGYGGLLRMNPVFKEYGLKDLLPLKLDIPDEGCTRPNKNMYCFEAGEIRVNEQLVLTVMHTLMAREHNRVAKALAEVNPHWDDETLYQEARRINIAEIQHITYNEFLPILLGKDVMEKFGLVLEKEGYWEGYDNTVNPDVIDAFASAAYRFGHSLLPTAVERWSKAHKFIASKRLSDLIRRPYDLYRAGVLDEYVMGLMNQVAQAMDDSITQEVTNHLFKKVGARFGMDLVSFNMQRGREFGIPGYMEFRKFCGLSGADSFQDLFGSMPNSTVRKYESIFEHPVDVDLWSGGVSERPLPGSMLGPTFACVIATQFSYSRRGDRFWFELPNQPSSFTPEQLAEIRKARLARVICDNTDIIDTVQLYPMVLPDHELNPRVPCRSGIIPSMDFTKWAEPAPFAGAAKQFVSSFSFDRFLGKNGWTGRLLKNSMNSTFRAPAPANVGPKRFITEAFISPQEDNNSTSNTTVKEADVVTPEPQDTDNKDDKSTTLNLNATTIDCVENNKTLNEEAQNCSETNENITEINEIKDKDSVMQYVFAKNNEVIPQKISGHIRNSLKRRRRSVDLQADNIKSNSAPEIVNYETKHSTRDREIALPLLERNSHIKNSDLADFNIETLHEPMREIIKELNNNKNAENHDRLDKPIIVEENSSESKERDEKIGKRTKPEIDERSNEASERDDDDSKERTNDSYEHRPDNIHETHENEDLKSPPKNYNSQESQESGERSDEKDDKSKYIESRGRNIESGEDENDSNDRESAPRQKYFNNDPKEVEIKTDYHPQKSRDDSSEDNEKPRDNIKQLNFDESDKDVPKSIRDVDLSDFSYERIQVNDKGEVEPAKDTHDNEDNEPLDEQVNKSETNDKNPRSDYIEKKNNGEIKPVVEINTESSNSNEFSDESEETNQPEKADLNSEDKSLETLLGVKESEDDKSGETNEKIIAKNEEPTDGNVKQQFERIPLNYKHDKKPVTGSTDHDQQKENTKSNNEAPAEGTLETLLPKEHRYDENLHLKFDDVNIKLPEIKLPEDILSYAYENPYSSDRKVKNKQNDKERFYHYSDEHSDENPLKHVSQYDDDRGYYNYDAPKRKQNYKKKQKKNSEEDDDDHEDLYEKFVRERFGRRGSFEKRSEALRNEVFRPSNPQLSETIHQILKKSKNIEKDAEKSGDPKAGYMWTLEYGENL</sequence>
<name>A0ACC0JA24_CHOFU</name>
<gene>
    <name evidence="1" type="ORF">MSG28_008131</name>
</gene>
<accession>A0ACC0JA24</accession>
<organism evidence="1 2">
    <name type="scientific">Choristoneura fumiferana</name>
    <name type="common">Spruce budworm moth</name>
    <name type="synonym">Archips fumiferana</name>
    <dbReference type="NCBI Taxonomy" id="7141"/>
    <lineage>
        <taxon>Eukaryota</taxon>
        <taxon>Metazoa</taxon>
        <taxon>Ecdysozoa</taxon>
        <taxon>Arthropoda</taxon>
        <taxon>Hexapoda</taxon>
        <taxon>Insecta</taxon>
        <taxon>Pterygota</taxon>
        <taxon>Neoptera</taxon>
        <taxon>Endopterygota</taxon>
        <taxon>Lepidoptera</taxon>
        <taxon>Glossata</taxon>
        <taxon>Ditrysia</taxon>
        <taxon>Tortricoidea</taxon>
        <taxon>Tortricidae</taxon>
        <taxon>Tortricinae</taxon>
        <taxon>Choristoneura</taxon>
    </lineage>
</organism>
<proteinExistence type="predicted"/>
<dbReference type="EMBL" id="CM046113">
    <property type="protein sequence ID" value="KAI8420986.1"/>
    <property type="molecule type" value="Genomic_DNA"/>
</dbReference>
<evidence type="ECO:0000313" key="1">
    <source>
        <dbReference type="EMBL" id="KAI8420986.1"/>
    </source>
</evidence>
<protein>
    <submittedName>
        <fullName evidence="1">Uncharacterized protein</fullName>
    </submittedName>
</protein>
<evidence type="ECO:0000313" key="2">
    <source>
        <dbReference type="Proteomes" id="UP001064048"/>
    </source>
</evidence>
<comment type="caution">
    <text evidence="1">The sequence shown here is derived from an EMBL/GenBank/DDBJ whole genome shotgun (WGS) entry which is preliminary data.</text>
</comment>
<reference evidence="1 2" key="1">
    <citation type="journal article" date="2022" name="Genome Biol. Evol.">
        <title>The Spruce Budworm Genome: Reconstructing the Evolutionary History of Antifreeze Proteins.</title>
        <authorList>
            <person name="Beliveau C."/>
            <person name="Gagne P."/>
            <person name="Picq S."/>
            <person name="Vernygora O."/>
            <person name="Keeling C.I."/>
            <person name="Pinkney K."/>
            <person name="Doucet D."/>
            <person name="Wen F."/>
            <person name="Johnston J.S."/>
            <person name="Maaroufi H."/>
            <person name="Boyle B."/>
            <person name="Laroche J."/>
            <person name="Dewar K."/>
            <person name="Juretic N."/>
            <person name="Blackburn G."/>
            <person name="Nisole A."/>
            <person name="Brunet B."/>
            <person name="Brandao M."/>
            <person name="Lumley L."/>
            <person name="Duan J."/>
            <person name="Quan G."/>
            <person name="Lucarotti C.J."/>
            <person name="Roe A.D."/>
            <person name="Sperling F.A.H."/>
            <person name="Levesque R.C."/>
            <person name="Cusson M."/>
        </authorList>
    </citation>
    <scope>NUCLEOTIDE SEQUENCE [LARGE SCALE GENOMIC DNA]</scope>
    <source>
        <strain evidence="1">Glfc:IPQL:Cfum</strain>
    </source>
</reference>